<protein>
    <submittedName>
        <fullName evidence="1">Type VI secretion system, baseplate protein</fullName>
    </submittedName>
</protein>
<dbReference type="PANTHER" id="PTHR35564">
    <property type="match status" value="1"/>
</dbReference>
<keyword evidence="2" id="KW-1185">Reference proteome</keyword>
<name>A0AAE7BIA7_9BACT</name>
<dbReference type="RefSeq" id="WP_014474893.1">
    <property type="nucleotide sequence ID" value="NZ_CP053835.1"/>
</dbReference>
<sequence length="330" mass="39003">MTLEEINKRINKDITKMDLPQSIRAIIVYLKMYHPNEIEENLYKKIIFKSNHSLSFPKSEVNYVNFIDLQNGVEVEVTLNFLSIFGSSSPLPTHYSEMVLSSFDSDKILYDFLNLFNHHLQKFIYPIWEKHRYYVQYKQDLSDRFSKYILSFLGLYTNTENSLLNFSKLIPFLGILMMKNKSSSTLETILKHYLNHENIEIIQCIKEKYIIPSFQNSLLGFNNSSLGQDFLIGEYVISRNNKFRIVLKDVDYEDLLKYSILGEKSKELDELIFFCIRDLFSYELVLNIKKENKKKFILSNNNNYLGINLWLGNSSVDEDILVIKKEKYEN</sequence>
<evidence type="ECO:0000313" key="1">
    <source>
        <dbReference type="EMBL" id="QKF78264.1"/>
    </source>
</evidence>
<organism evidence="1 2">
    <name type="scientific">Arcobacter defluvii</name>
    <dbReference type="NCBI Taxonomy" id="873191"/>
    <lineage>
        <taxon>Bacteria</taxon>
        <taxon>Pseudomonadati</taxon>
        <taxon>Campylobacterota</taxon>
        <taxon>Epsilonproteobacteria</taxon>
        <taxon>Campylobacterales</taxon>
        <taxon>Arcobacteraceae</taxon>
        <taxon>Arcobacter</taxon>
    </lineage>
</organism>
<dbReference type="AlphaFoldDB" id="A0AAE7BIA7"/>
<dbReference type="NCBIfam" id="TIGR03347">
    <property type="entry name" value="VI_chp_1"/>
    <property type="match status" value="1"/>
</dbReference>
<dbReference type="Proteomes" id="UP000503313">
    <property type="component" value="Chromosome"/>
</dbReference>
<proteinExistence type="predicted"/>
<dbReference type="KEGG" id="adz:ADFLV_2257"/>
<evidence type="ECO:0000313" key="2">
    <source>
        <dbReference type="Proteomes" id="UP000503313"/>
    </source>
</evidence>
<gene>
    <name evidence="1" type="primary">tssG</name>
    <name evidence="1" type="ORF">ADFLV_2257</name>
</gene>
<dbReference type="EMBL" id="CP053835">
    <property type="protein sequence ID" value="QKF78264.1"/>
    <property type="molecule type" value="Genomic_DNA"/>
</dbReference>
<reference evidence="1 2" key="1">
    <citation type="submission" date="2020-05" db="EMBL/GenBank/DDBJ databases">
        <title>Complete genome sequencing of Campylobacter and Arcobacter type strains.</title>
        <authorList>
            <person name="Miller W.G."/>
            <person name="Yee E."/>
        </authorList>
    </citation>
    <scope>NUCLEOTIDE SEQUENCE [LARGE SCALE GENOMIC DNA]</scope>
    <source>
        <strain evidence="1 2">LMG 25694</strain>
    </source>
</reference>
<dbReference type="InterPro" id="IPR010732">
    <property type="entry name" value="T6SS_TssG-like"/>
</dbReference>
<dbReference type="PANTHER" id="PTHR35564:SF3">
    <property type="entry name" value="TYPE VI SECRETION SYSTEM BASEPLATE SUBUNIT TSSG"/>
    <property type="match status" value="1"/>
</dbReference>
<dbReference type="Pfam" id="PF06996">
    <property type="entry name" value="T6SS_TssG"/>
    <property type="match status" value="1"/>
</dbReference>
<accession>A0AAE7BIA7</accession>